<evidence type="ECO:0000313" key="2">
    <source>
        <dbReference type="EMBL" id="KAK7247773.1"/>
    </source>
</evidence>
<keyword evidence="3" id="KW-1185">Reference proteome</keyword>
<evidence type="ECO:0000259" key="1">
    <source>
        <dbReference type="Pfam" id="PF14240"/>
    </source>
</evidence>
<organism evidence="2 3">
    <name type="scientific">Aureococcus anophagefferens</name>
    <name type="common">Harmful bloom alga</name>
    <dbReference type="NCBI Taxonomy" id="44056"/>
    <lineage>
        <taxon>Eukaryota</taxon>
        <taxon>Sar</taxon>
        <taxon>Stramenopiles</taxon>
        <taxon>Ochrophyta</taxon>
        <taxon>Pelagophyceae</taxon>
        <taxon>Pelagomonadales</taxon>
        <taxon>Pelagomonadaceae</taxon>
        <taxon>Aureococcus</taxon>
    </lineage>
</organism>
<sequence length="360" mass="37620">MSAAEIAASSRLGGRWPLGEGDAARWGGLGAALVGSAALAAGDKVPVLGAGGETLRNRVEVRVAGCRTTGRLLVKCNGVPDYKPRKLEDGAVEESSWRGVTRGGRYDRNPNAIVEQEYRLDIPLAPRRLAAPIEATPMGPIGIAVNGVPLYHGSMQFSHPMLPQGMFANQDESFDQCCGHADGAGRYHYHQYPRCVVGASALGLDAPDALIAAQKDDADLTAAPLAKALRDQIARGEASGAIGVSFDGHPIMGPVGVFDGVVRLARSSYRGPLDVSRGNPPYVAGSGDLDECNGATGADGVYRYYATVRLEGDDVVPAFPYMIGAFRSQPVATNFPPHQRSKVAPAGETAAAPPCACADK</sequence>
<evidence type="ECO:0000313" key="3">
    <source>
        <dbReference type="Proteomes" id="UP001363151"/>
    </source>
</evidence>
<reference evidence="2 3" key="1">
    <citation type="submission" date="2024-03" db="EMBL/GenBank/DDBJ databases">
        <title>Aureococcus anophagefferens CCMP1851 and Kratosvirus quantuckense: Draft genome of a second virus-susceptible host strain in the model system.</title>
        <authorList>
            <person name="Chase E."/>
            <person name="Truchon A.R."/>
            <person name="Schepens W."/>
            <person name="Wilhelm S.W."/>
        </authorList>
    </citation>
    <scope>NUCLEOTIDE SEQUENCE [LARGE SCALE GENOMIC DNA]</scope>
    <source>
        <strain evidence="2 3">CCMP1851</strain>
    </source>
</reference>
<comment type="caution">
    <text evidence="2">The sequence shown here is derived from an EMBL/GenBank/DDBJ whole genome shotgun (WGS) entry which is preliminary data.</text>
</comment>
<dbReference type="InterPro" id="IPR025924">
    <property type="entry name" value="YHYH_dom"/>
</dbReference>
<name>A0ABR1G3K3_AURAN</name>
<proteinExistence type="predicted"/>
<dbReference type="Proteomes" id="UP001363151">
    <property type="component" value="Unassembled WGS sequence"/>
</dbReference>
<dbReference type="EMBL" id="JBBJCI010000127">
    <property type="protein sequence ID" value="KAK7247773.1"/>
    <property type="molecule type" value="Genomic_DNA"/>
</dbReference>
<gene>
    <name evidence="2" type="ORF">SO694_00122060</name>
</gene>
<protein>
    <recommendedName>
        <fullName evidence="1">YHYH domain-containing protein</fullName>
    </recommendedName>
</protein>
<feature type="domain" description="YHYH" evidence="1">
    <location>
        <begin position="121"/>
        <end position="309"/>
    </location>
</feature>
<accession>A0ABR1G3K3</accession>
<dbReference type="Pfam" id="PF14240">
    <property type="entry name" value="YHYH"/>
    <property type="match status" value="1"/>
</dbReference>